<dbReference type="InterPro" id="IPR051842">
    <property type="entry name" value="uS12_prolyl_hydroxylase"/>
</dbReference>
<dbReference type="PANTHER" id="PTHR12117">
    <property type="entry name" value="HISTONE ACETYLTRANSFERASE COMPLEX"/>
    <property type="match status" value="1"/>
</dbReference>
<protein>
    <submittedName>
        <fullName evidence="2">2OG-Fe(II) oxygenase</fullName>
    </submittedName>
</protein>
<gene>
    <name evidence="2" type="ORF">K3162_11330</name>
</gene>
<evidence type="ECO:0000313" key="2">
    <source>
        <dbReference type="EMBL" id="QZD92120.1"/>
    </source>
</evidence>
<dbReference type="Proteomes" id="UP000824300">
    <property type="component" value="Chromosome"/>
</dbReference>
<dbReference type="InterPro" id="IPR039558">
    <property type="entry name" value="TPA1/OFD1_N"/>
</dbReference>
<dbReference type="Pfam" id="PF13661">
    <property type="entry name" value="2OG-FeII_Oxy_4"/>
    <property type="match status" value="1"/>
</dbReference>
<name>A0ABX8ZSY8_9SPHN</name>
<evidence type="ECO:0000259" key="1">
    <source>
        <dbReference type="Pfam" id="PF13661"/>
    </source>
</evidence>
<organism evidence="2 3">
    <name type="scientific">Qipengyuania xiapuensis</name>
    <dbReference type="NCBI Taxonomy" id="2867236"/>
    <lineage>
        <taxon>Bacteria</taxon>
        <taxon>Pseudomonadati</taxon>
        <taxon>Pseudomonadota</taxon>
        <taxon>Alphaproteobacteria</taxon>
        <taxon>Sphingomonadales</taxon>
        <taxon>Erythrobacteraceae</taxon>
        <taxon>Qipengyuania</taxon>
    </lineage>
</organism>
<reference evidence="2 3" key="1">
    <citation type="submission" date="2021-08" db="EMBL/GenBank/DDBJ databases">
        <title>Comparative Genomics Analysis of the Genus Qipengyuania Reveals Extensive Genetic Diversity and Metabolic Versatility, Including the Description of Fifteen Novel Species.</title>
        <authorList>
            <person name="Liu Y."/>
        </authorList>
    </citation>
    <scope>NUCLEOTIDE SEQUENCE [LARGE SCALE GENOMIC DNA]</scope>
    <source>
        <strain evidence="2 3">1NDW3</strain>
    </source>
</reference>
<evidence type="ECO:0000313" key="3">
    <source>
        <dbReference type="Proteomes" id="UP000824300"/>
    </source>
</evidence>
<feature type="domain" description="Prolyl 3,4-dihydroxylase TPA1/OFD1 N-terminal" evidence="1">
    <location>
        <begin position="153"/>
        <end position="246"/>
    </location>
</feature>
<dbReference type="PANTHER" id="PTHR12117:SF0">
    <property type="entry name" value="PROLYL 3-HYDROXYLASE OGFOD1"/>
    <property type="match status" value="1"/>
</dbReference>
<proteinExistence type="predicted"/>
<dbReference type="RefSeq" id="WP_221427823.1">
    <property type="nucleotide sequence ID" value="NZ_CP081296.1"/>
</dbReference>
<keyword evidence="3" id="KW-1185">Reference proteome</keyword>
<dbReference type="EMBL" id="CP081296">
    <property type="protein sequence ID" value="QZD92120.1"/>
    <property type="molecule type" value="Genomic_DNA"/>
</dbReference>
<sequence length="248" mass="27748">MALKKLFEINPDLDREALAKRFAEHGRVQVRNVLTEETAREIQMILARGTKWGMAVQAGDGPGQEPQSWRMEEIQAPGGAEKVNAAANAAHQASAKGDYGFRFAQYPILTAVQEGWDPGGPHELLLEYINSPEFLDLARDITGTRTLTKADGQASLYAPNHYLGRHIDSHVAEGWRYAYVLNFARDDWHPDWGGYLNFLDEDGDIVEGFRPRFNALNLFAVPTSHQVSYVPPFAPMGRTAIVGWIRDQ</sequence>
<dbReference type="Gene3D" id="2.60.120.620">
    <property type="entry name" value="q2cbj1_9rhob like domain"/>
    <property type="match status" value="1"/>
</dbReference>
<accession>A0ABX8ZSY8</accession>